<dbReference type="InterPro" id="IPR002698">
    <property type="entry name" value="FTHF_cligase"/>
</dbReference>
<feature type="binding site" evidence="4">
    <location>
        <begin position="4"/>
        <end position="8"/>
    </location>
    <ligand>
        <name>ATP</name>
        <dbReference type="ChEBI" id="CHEBI:30616"/>
    </ligand>
</feature>
<dbReference type="EC" id="6.3.3.2" evidence="5"/>
<dbReference type="PANTHER" id="PTHR23407:SF1">
    <property type="entry name" value="5-FORMYLTETRAHYDROFOLATE CYCLO-LIGASE"/>
    <property type="match status" value="1"/>
</dbReference>
<dbReference type="GO" id="GO:0005524">
    <property type="term" value="F:ATP binding"/>
    <property type="evidence" value="ECO:0007669"/>
    <property type="project" value="UniProtKB-KW"/>
</dbReference>
<proteinExistence type="inferred from homology"/>
<dbReference type="Pfam" id="PF01812">
    <property type="entry name" value="5-FTHF_cyc-lig"/>
    <property type="match status" value="1"/>
</dbReference>
<dbReference type="SUPFAM" id="SSF100950">
    <property type="entry name" value="NagB/RpiA/CoA transferase-like"/>
    <property type="match status" value="1"/>
</dbReference>
<name>A0A840CXL5_9BACE</name>
<dbReference type="InterPro" id="IPR037171">
    <property type="entry name" value="NagB/RpiA_transferase-like"/>
</dbReference>
<keyword evidence="2 4" id="KW-0547">Nucleotide-binding</keyword>
<comment type="catalytic activity">
    <reaction evidence="5">
        <text>(6S)-5-formyl-5,6,7,8-tetrahydrofolate + ATP = (6R)-5,10-methenyltetrahydrofolate + ADP + phosphate</text>
        <dbReference type="Rhea" id="RHEA:10488"/>
        <dbReference type="ChEBI" id="CHEBI:30616"/>
        <dbReference type="ChEBI" id="CHEBI:43474"/>
        <dbReference type="ChEBI" id="CHEBI:57455"/>
        <dbReference type="ChEBI" id="CHEBI:57457"/>
        <dbReference type="ChEBI" id="CHEBI:456216"/>
        <dbReference type="EC" id="6.3.3.2"/>
    </reaction>
</comment>
<organism evidence="6 7">
    <name type="scientific">Bacteroides reticulotermitis</name>
    <dbReference type="NCBI Taxonomy" id="1133319"/>
    <lineage>
        <taxon>Bacteria</taxon>
        <taxon>Pseudomonadati</taxon>
        <taxon>Bacteroidota</taxon>
        <taxon>Bacteroidia</taxon>
        <taxon>Bacteroidales</taxon>
        <taxon>Bacteroidaceae</taxon>
        <taxon>Bacteroides</taxon>
    </lineage>
</organism>
<evidence type="ECO:0000256" key="4">
    <source>
        <dbReference type="PIRSR" id="PIRSR006806-1"/>
    </source>
</evidence>
<reference evidence="6" key="1">
    <citation type="submission" date="2020-08" db="EMBL/GenBank/DDBJ databases">
        <title>Genomic Encyclopedia of Type Strains, Phase IV (KMG-IV): sequencing the most valuable type-strain genomes for metagenomic binning, comparative biology and taxonomic classification.</title>
        <authorList>
            <person name="Goeker M."/>
        </authorList>
    </citation>
    <scope>NUCLEOTIDE SEQUENCE [LARGE SCALE GENOMIC DNA]</scope>
    <source>
        <strain evidence="6">DSM 105720</strain>
    </source>
</reference>
<dbReference type="GO" id="GO:0009396">
    <property type="term" value="P:folic acid-containing compound biosynthetic process"/>
    <property type="evidence" value="ECO:0007669"/>
    <property type="project" value="TreeGrafter"/>
</dbReference>
<keyword evidence="7" id="KW-1185">Reference proteome</keyword>
<evidence type="ECO:0000313" key="6">
    <source>
        <dbReference type="EMBL" id="MBB4044620.1"/>
    </source>
</evidence>
<dbReference type="NCBIfam" id="TIGR02727">
    <property type="entry name" value="MTHFS_bact"/>
    <property type="match status" value="1"/>
</dbReference>
<evidence type="ECO:0000256" key="3">
    <source>
        <dbReference type="ARBA" id="ARBA00022840"/>
    </source>
</evidence>
<keyword evidence="3 4" id="KW-0067">ATP-binding</keyword>
<comment type="cofactor">
    <cofactor evidence="5">
        <name>Mg(2+)</name>
        <dbReference type="ChEBI" id="CHEBI:18420"/>
    </cofactor>
</comment>
<evidence type="ECO:0000256" key="5">
    <source>
        <dbReference type="RuleBase" id="RU361279"/>
    </source>
</evidence>
<evidence type="ECO:0000256" key="1">
    <source>
        <dbReference type="ARBA" id="ARBA00010638"/>
    </source>
</evidence>
<dbReference type="Gene3D" id="3.40.50.10420">
    <property type="entry name" value="NagB/RpiA/CoA transferase-like"/>
    <property type="match status" value="1"/>
</dbReference>
<keyword evidence="5" id="KW-0479">Metal-binding</keyword>
<evidence type="ECO:0000313" key="7">
    <source>
        <dbReference type="Proteomes" id="UP000560658"/>
    </source>
</evidence>
<comment type="similarity">
    <text evidence="1 5">Belongs to the 5-formyltetrahydrofolate cyclo-ligase family.</text>
</comment>
<keyword evidence="6" id="KW-0436">Ligase</keyword>
<dbReference type="GO" id="GO:0030272">
    <property type="term" value="F:5-formyltetrahydrofolate cyclo-ligase activity"/>
    <property type="evidence" value="ECO:0007669"/>
    <property type="project" value="UniProtKB-EC"/>
</dbReference>
<evidence type="ECO:0000256" key="2">
    <source>
        <dbReference type="ARBA" id="ARBA00022741"/>
    </source>
</evidence>
<dbReference type="AlphaFoldDB" id="A0A840CXL5"/>
<dbReference type="Proteomes" id="UP000560658">
    <property type="component" value="Unassembled WGS sequence"/>
</dbReference>
<sequence length="194" mass="21898">MERKKELRKWIAQEKTRYSASTLKALSVDILTCLEELDAFQQANTVLLYHSMRDEVDTHGFIEKWKDHKKIILPVVVGDVLELRLYTGSQDLAKGPFGIGEPTGELFTDYPTIDIAIVPGLAFDTDGHRLGRGKGYYDKLLPHIPALKAGICFPFQLIEKIPVEATDINMDIIITSNENELSHSHHSLPPCDRE</sequence>
<protein>
    <recommendedName>
        <fullName evidence="5">5-formyltetrahydrofolate cyclo-ligase</fullName>
        <ecNumber evidence="5">6.3.3.2</ecNumber>
    </recommendedName>
</protein>
<accession>A0A840CXL5</accession>
<dbReference type="InterPro" id="IPR024185">
    <property type="entry name" value="FTHF_cligase-like_sf"/>
</dbReference>
<dbReference type="GO" id="GO:0035999">
    <property type="term" value="P:tetrahydrofolate interconversion"/>
    <property type="evidence" value="ECO:0007669"/>
    <property type="project" value="TreeGrafter"/>
</dbReference>
<comment type="caution">
    <text evidence="6">The sequence shown here is derived from an EMBL/GenBank/DDBJ whole genome shotgun (WGS) entry which is preliminary data.</text>
</comment>
<gene>
    <name evidence="6" type="ORF">GGR06_002415</name>
</gene>
<dbReference type="GO" id="GO:0046872">
    <property type="term" value="F:metal ion binding"/>
    <property type="evidence" value="ECO:0007669"/>
    <property type="project" value="UniProtKB-KW"/>
</dbReference>
<feature type="binding site" evidence="4">
    <location>
        <position position="55"/>
    </location>
    <ligand>
        <name>substrate</name>
    </ligand>
</feature>
<keyword evidence="5" id="KW-0460">Magnesium</keyword>
<dbReference type="EMBL" id="JACIER010000009">
    <property type="protein sequence ID" value="MBB4044620.1"/>
    <property type="molecule type" value="Genomic_DNA"/>
</dbReference>
<feature type="binding site" evidence="4">
    <location>
        <begin position="129"/>
        <end position="137"/>
    </location>
    <ligand>
        <name>ATP</name>
        <dbReference type="ChEBI" id="CHEBI:30616"/>
    </ligand>
</feature>
<dbReference type="PIRSF" id="PIRSF006806">
    <property type="entry name" value="FTHF_cligase"/>
    <property type="match status" value="1"/>
</dbReference>
<dbReference type="RefSeq" id="WP_044160110.1">
    <property type="nucleotide sequence ID" value="NZ_JACIER010000009.1"/>
</dbReference>
<dbReference type="PANTHER" id="PTHR23407">
    <property type="entry name" value="ATPASE INHIBITOR/5-FORMYLTETRAHYDROFOLATE CYCLO-LIGASE"/>
    <property type="match status" value="1"/>
</dbReference>